<dbReference type="Gene3D" id="3.20.20.120">
    <property type="entry name" value="Enolase-like C-terminal domain"/>
    <property type="match status" value="1"/>
</dbReference>
<dbReference type="EMBL" id="JACIBY010000001">
    <property type="protein sequence ID" value="MBB3836448.1"/>
    <property type="molecule type" value="Genomic_DNA"/>
</dbReference>
<proteinExistence type="predicted"/>
<dbReference type="RefSeq" id="WP_183971201.1">
    <property type="nucleotide sequence ID" value="NZ_JACIBY010000001.1"/>
</dbReference>
<dbReference type="InterPro" id="IPR013342">
    <property type="entry name" value="Mandelate_racemase_C"/>
</dbReference>
<dbReference type="InterPro" id="IPR029017">
    <property type="entry name" value="Enolase-like_N"/>
</dbReference>
<dbReference type="InterPro" id="IPR036849">
    <property type="entry name" value="Enolase-like_C_sf"/>
</dbReference>
<dbReference type="SUPFAM" id="SSF51604">
    <property type="entry name" value="Enolase C-terminal domain-like"/>
    <property type="match status" value="1"/>
</dbReference>
<dbReference type="GO" id="GO:0016854">
    <property type="term" value="F:racemase and epimerase activity"/>
    <property type="evidence" value="ECO:0007669"/>
    <property type="project" value="UniProtKB-ARBA"/>
</dbReference>
<dbReference type="Pfam" id="PF13378">
    <property type="entry name" value="MR_MLE_C"/>
    <property type="match status" value="1"/>
</dbReference>
<keyword evidence="1" id="KW-0479">Metal-binding</keyword>
<dbReference type="CDD" id="cd03320">
    <property type="entry name" value="OSBS"/>
    <property type="match status" value="1"/>
</dbReference>
<dbReference type="SFLD" id="SFLDF00009">
    <property type="entry name" value="o-succinylbenzoate_synthase"/>
    <property type="match status" value="1"/>
</dbReference>
<dbReference type="PANTHER" id="PTHR48073">
    <property type="entry name" value="O-SUCCINYLBENZOATE SYNTHASE-RELATED"/>
    <property type="match status" value="1"/>
</dbReference>
<evidence type="ECO:0000313" key="4">
    <source>
        <dbReference type="Proteomes" id="UP000541352"/>
    </source>
</evidence>
<evidence type="ECO:0000313" key="3">
    <source>
        <dbReference type="EMBL" id="MBB3836448.1"/>
    </source>
</evidence>
<evidence type="ECO:0000256" key="1">
    <source>
        <dbReference type="ARBA" id="ARBA00022723"/>
    </source>
</evidence>
<protein>
    <submittedName>
        <fullName evidence="3">O-succinylbenzoate synthase</fullName>
    </submittedName>
</protein>
<sequence length="369" mass="41533">MPLQVHYQPHKLQFKFEAGTSRGVLTEKTSWFVKIYDDAAPSIVGVGECGPLPGLSSDDRPDFEDKLQEICQNFNKLDLEIYSWNIPIILEQLVGSQWPSIRFGFESAMLDYLNGGKRILFPNPFVEGQRSIPINGLVWMGSQEAMLKQVEEKIAAGFDTIKLKIGAIDFDQECAILTHIRTHFSSNEITLRVDANGAFDASNVRDRLQKLAEFDLHSIEQPIRPRQQELMAELCETTPVPIALDEELIGNFDYAAKRRLLKSIKPQYIILKPTLLGGFEATREWIETAQRLEIGWWITSALESNVGLNAIAQFTAEFDNTLPQGLGTGQLYHNNIDSPLQIEKGQLLYNTALHWDFGGLNSSYLSSAT</sequence>
<dbReference type="SFLD" id="SFLDS00001">
    <property type="entry name" value="Enolase"/>
    <property type="match status" value="1"/>
</dbReference>
<dbReference type="SFLD" id="SFLDG00180">
    <property type="entry name" value="muconate_cycloisomerase"/>
    <property type="match status" value="1"/>
</dbReference>
<reference evidence="3 4" key="1">
    <citation type="submission" date="2020-08" db="EMBL/GenBank/DDBJ databases">
        <title>Genomic Encyclopedia of Type Strains, Phase IV (KMG-IV): sequencing the most valuable type-strain genomes for metagenomic binning, comparative biology and taxonomic classification.</title>
        <authorList>
            <person name="Goeker M."/>
        </authorList>
    </citation>
    <scope>NUCLEOTIDE SEQUENCE [LARGE SCALE GENOMIC DNA]</scope>
    <source>
        <strain evidence="3 4">DSM 17976</strain>
    </source>
</reference>
<dbReference type="InterPro" id="IPR029065">
    <property type="entry name" value="Enolase_C-like"/>
</dbReference>
<accession>A0A7W5ZFM8</accession>
<keyword evidence="4" id="KW-1185">Reference proteome</keyword>
<organism evidence="3 4">
    <name type="scientific">Runella defluvii</name>
    <dbReference type="NCBI Taxonomy" id="370973"/>
    <lineage>
        <taxon>Bacteria</taxon>
        <taxon>Pseudomonadati</taxon>
        <taxon>Bacteroidota</taxon>
        <taxon>Cytophagia</taxon>
        <taxon>Cytophagales</taxon>
        <taxon>Spirosomataceae</taxon>
        <taxon>Runella</taxon>
    </lineage>
</organism>
<dbReference type="GO" id="GO:0046872">
    <property type="term" value="F:metal ion binding"/>
    <property type="evidence" value="ECO:0007669"/>
    <property type="project" value="UniProtKB-KW"/>
</dbReference>
<dbReference type="SUPFAM" id="SSF54826">
    <property type="entry name" value="Enolase N-terminal domain-like"/>
    <property type="match status" value="1"/>
</dbReference>
<dbReference type="Proteomes" id="UP000541352">
    <property type="component" value="Unassembled WGS sequence"/>
</dbReference>
<dbReference type="SMART" id="SM00922">
    <property type="entry name" value="MR_MLE"/>
    <property type="match status" value="1"/>
</dbReference>
<gene>
    <name evidence="3" type="ORF">FHS57_000430</name>
</gene>
<comment type="caution">
    <text evidence="3">The sequence shown here is derived from an EMBL/GenBank/DDBJ whole genome shotgun (WGS) entry which is preliminary data.</text>
</comment>
<evidence type="ECO:0000259" key="2">
    <source>
        <dbReference type="SMART" id="SM00922"/>
    </source>
</evidence>
<dbReference type="PANTHER" id="PTHR48073:SF2">
    <property type="entry name" value="O-SUCCINYLBENZOATE SYNTHASE"/>
    <property type="match status" value="1"/>
</dbReference>
<dbReference type="AlphaFoldDB" id="A0A7W5ZFM8"/>
<dbReference type="Gene3D" id="3.30.390.10">
    <property type="entry name" value="Enolase-like, N-terminal domain"/>
    <property type="match status" value="1"/>
</dbReference>
<name>A0A7W5ZFM8_9BACT</name>
<feature type="domain" description="Mandelate racemase/muconate lactonizing enzyme C-terminal" evidence="2">
    <location>
        <begin position="143"/>
        <end position="241"/>
    </location>
</feature>